<dbReference type="EMBL" id="JADFTS010000003">
    <property type="protein sequence ID" value="KAF9615708.1"/>
    <property type="molecule type" value="Genomic_DNA"/>
</dbReference>
<dbReference type="Proteomes" id="UP000631114">
    <property type="component" value="Unassembled WGS sequence"/>
</dbReference>
<keyword evidence="3" id="KW-1185">Reference proteome</keyword>
<feature type="compositionally biased region" description="Basic and acidic residues" evidence="1">
    <location>
        <begin position="199"/>
        <end position="211"/>
    </location>
</feature>
<evidence type="ECO:0000313" key="2">
    <source>
        <dbReference type="EMBL" id="KAF9615708.1"/>
    </source>
</evidence>
<organism evidence="2 3">
    <name type="scientific">Coptis chinensis</name>
    <dbReference type="NCBI Taxonomy" id="261450"/>
    <lineage>
        <taxon>Eukaryota</taxon>
        <taxon>Viridiplantae</taxon>
        <taxon>Streptophyta</taxon>
        <taxon>Embryophyta</taxon>
        <taxon>Tracheophyta</taxon>
        <taxon>Spermatophyta</taxon>
        <taxon>Magnoliopsida</taxon>
        <taxon>Ranunculales</taxon>
        <taxon>Ranunculaceae</taxon>
        <taxon>Coptidoideae</taxon>
        <taxon>Coptis</taxon>
    </lineage>
</organism>
<proteinExistence type="predicted"/>
<dbReference type="InterPro" id="IPR047860">
    <property type="entry name" value="Ribosomal_eS12_CS"/>
</dbReference>
<protein>
    <submittedName>
        <fullName evidence="2">Uncharacterized protein</fullName>
    </submittedName>
</protein>
<comment type="caution">
    <text evidence="2">The sequence shown here is derived from an EMBL/GenBank/DDBJ whole genome shotgun (WGS) entry which is preliminary data.</text>
</comment>
<dbReference type="PROSITE" id="PS01189">
    <property type="entry name" value="RIBOSOMAL_S12E"/>
    <property type="match status" value="1"/>
</dbReference>
<gene>
    <name evidence="2" type="ORF">IFM89_026123</name>
</gene>
<feature type="region of interest" description="Disordered" evidence="1">
    <location>
        <begin position="304"/>
        <end position="326"/>
    </location>
</feature>
<name>A0A835IFN2_9MAGN</name>
<dbReference type="PANTHER" id="PTHR34199:SF2">
    <property type="entry name" value="NUMOD3 MOTIF FAMILY PROTEIN, EXPRESSED"/>
    <property type="match status" value="1"/>
</dbReference>
<feature type="region of interest" description="Disordered" evidence="1">
    <location>
        <begin position="111"/>
        <end position="140"/>
    </location>
</feature>
<reference evidence="2 3" key="1">
    <citation type="submission" date="2020-10" db="EMBL/GenBank/DDBJ databases">
        <title>The Coptis chinensis genome and diversification of protoberbering-type alkaloids.</title>
        <authorList>
            <person name="Wang B."/>
            <person name="Shu S."/>
            <person name="Song C."/>
            <person name="Liu Y."/>
        </authorList>
    </citation>
    <scope>NUCLEOTIDE SEQUENCE [LARGE SCALE GENOMIC DNA]</scope>
    <source>
        <strain evidence="2">HL-2020</strain>
        <tissue evidence="2">Leaf</tissue>
    </source>
</reference>
<feature type="compositionally biased region" description="Basic residues" evidence="1">
    <location>
        <begin position="115"/>
        <end position="126"/>
    </location>
</feature>
<evidence type="ECO:0000256" key="1">
    <source>
        <dbReference type="SAM" id="MobiDB-lite"/>
    </source>
</evidence>
<sequence length="410" mass="47116">MDIMTALQLVLKKSLAHDGLARGIHQGAKFQVQKLLASVHGYHHIYALLHILVWSVRMVIDPMCMDTCCFKWQNLIAEASRRGYGGEEELQWDSYKILDKHLGQEWLESIEQRKSMPRPKGNKRAPKSPEQQRKISEAISAKWNDPEGHIHIYLKEIMCYADRKVFDRVNKNMDPLNFRNLKLSEVDYRERVCSALEKYHGTPDSGHERKSQARSRPKRNAPSYKDPLADSKLEMIKNIKAQRMETETKKIEAMEWAKLLIREAEKAAKSLEEAALTSRLAQASLIESRKLIAEASRSIEAIETGEITSSQKDSHSSSKLNGWASDHGEETYSGSYNHTAPYTKEVNGIHVPFLSNKETKDFDFGNLTMHGLINGEQHQETKYEERSSSPLQAFQWGYYRTFTGRDRTDF</sequence>
<evidence type="ECO:0000313" key="3">
    <source>
        <dbReference type="Proteomes" id="UP000631114"/>
    </source>
</evidence>
<feature type="region of interest" description="Disordered" evidence="1">
    <location>
        <begin position="199"/>
        <end position="227"/>
    </location>
</feature>
<dbReference type="AlphaFoldDB" id="A0A835IFN2"/>
<accession>A0A835IFN2</accession>
<dbReference type="PANTHER" id="PTHR34199">
    <property type="entry name" value="NUMOD3 MOTIF FAMILY PROTEIN, EXPRESSED"/>
    <property type="match status" value="1"/>
</dbReference>
<dbReference type="OrthoDB" id="1935413at2759"/>